<sequence length="496" mass="52386">MAWLAFGYFLSYIPYVLLLKALTGGIPPVAGLPVDGTVLLPAAALGQLAVMPLFLAASGWWRYARATGTLGTDRTVVSLVHVVGAGFFTSLVIGTTALNFTFTGVSVLLVLLLMRGGVLITSPLIDKARERHVTPSAWTALLLSLAAVLVAVGGVRDFHLPPAAVASVCVYLIGYAGRFEIMSRVAKSGVVATDRRYFALEHATAPLCLVVLLAAGALAGQPGLRAGFTTFLTTPEALAAASVGVAYEVLFVFGTLIYLDRRAFSWCVPVNRCASLVSGVIAAYLLHHAAGLPTPTTAELVGLVLVIAAIGALCYPTVASRRRSSGGRARRVLFVCGGNTFRSPLAELVARDEVARQGRAAPSLRITSAGVTVPAMRWGARMSPHTTTALTGLGIRPALGAGHPRLRRARPVTPRLCRSSALIYCMTRDHRDAVLAVAPDVAGRTLCLDPDRDIPDPHGASADAHLRCARHIQRAVRQRLRQFPGPDQHPPALSTG</sequence>
<feature type="transmembrane region" description="Helical" evidence="1">
    <location>
        <begin position="158"/>
        <end position="176"/>
    </location>
</feature>
<keyword evidence="1" id="KW-0472">Membrane</keyword>
<dbReference type="PANTHER" id="PTHR11717">
    <property type="entry name" value="LOW MOLECULAR WEIGHT PROTEIN TYROSINE PHOSPHATASE"/>
    <property type="match status" value="1"/>
</dbReference>
<dbReference type="Pfam" id="PF01451">
    <property type="entry name" value="LMWPc"/>
    <property type="match status" value="1"/>
</dbReference>
<feature type="transmembrane region" description="Helical" evidence="1">
    <location>
        <begin position="133"/>
        <end position="152"/>
    </location>
</feature>
<dbReference type="AlphaFoldDB" id="A0A117IXK7"/>
<feature type="domain" description="Phosphotyrosine protein phosphatase I" evidence="2">
    <location>
        <begin position="330"/>
        <end position="482"/>
    </location>
</feature>
<dbReference type="Proteomes" id="UP000054011">
    <property type="component" value="Unassembled WGS sequence"/>
</dbReference>
<feature type="transmembrane region" description="Helical" evidence="1">
    <location>
        <begin position="197"/>
        <end position="218"/>
    </location>
</feature>
<feature type="transmembrane region" description="Helical" evidence="1">
    <location>
        <begin position="298"/>
        <end position="318"/>
    </location>
</feature>
<comment type="caution">
    <text evidence="3">The sequence shown here is derived from an EMBL/GenBank/DDBJ whole genome shotgun (WGS) entry which is preliminary data.</text>
</comment>
<dbReference type="InterPro" id="IPR036196">
    <property type="entry name" value="Ptyr_pPase_sf"/>
</dbReference>
<proteinExistence type="predicted"/>
<feature type="transmembrane region" description="Helical" evidence="1">
    <location>
        <begin position="12"/>
        <end position="32"/>
    </location>
</feature>
<evidence type="ECO:0000256" key="1">
    <source>
        <dbReference type="SAM" id="Phobius"/>
    </source>
</evidence>
<dbReference type="STRING" id="936756.ATE80_00575"/>
<dbReference type="SMART" id="SM00226">
    <property type="entry name" value="LMWPc"/>
    <property type="match status" value="1"/>
</dbReference>
<dbReference type="OrthoDB" id="3660737at2"/>
<organism evidence="3 4">
    <name type="scientific">Streptomyces kanasensis</name>
    <dbReference type="NCBI Taxonomy" id="936756"/>
    <lineage>
        <taxon>Bacteria</taxon>
        <taxon>Bacillati</taxon>
        <taxon>Actinomycetota</taxon>
        <taxon>Actinomycetes</taxon>
        <taxon>Kitasatosporales</taxon>
        <taxon>Streptomycetaceae</taxon>
        <taxon>Streptomyces</taxon>
    </lineage>
</organism>
<keyword evidence="1" id="KW-1133">Transmembrane helix</keyword>
<feature type="transmembrane region" description="Helical" evidence="1">
    <location>
        <begin position="238"/>
        <end position="259"/>
    </location>
</feature>
<dbReference type="SUPFAM" id="SSF52788">
    <property type="entry name" value="Phosphotyrosine protein phosphatases I"/>
    <property type="match status" value="1"/>
</dbReference>
<dbReference type="RefSeq" id="WP_058940064.1">
    <property type="nucleotide sequence ID" value="NZ_LNSV01000001.1"/>
</dbReference>
<evidence type="ECO:0000313" key="4">
    <source>
        <dbReference type="Proteomes" id="UP000054011"/>
    </source>
</evidence>
<keyword evidence="4" id="KW-1185">Reference proteome</keyword>
<evidence type="ECO:0000313" key="3">
    <source>
        <dbReference type="EMBL" id="KUH40715.1"/>
    </source>
</evidence>
<feature type="transmembrane region" description="Helical" evidence="1">
    <location>
        <begin position="266"/>
        <end position="286"/>
    </location>
</feature>
<dbReference type="PANTHER" id="PTHR11717:SF31">
    <property type="entry name" value="LOW MOLECULAR WEIGHT PROTEIN-TYROSINE-PHOSPHATASE ETP-RELATED"/>
    <property type="match status" value="1"/>
</dbReference>
<accession>A0A117IXK7</accession>
<gene>
    <name evidence="3" type="ORF">ATE80_00575</name>
</gene>
<protein>
    <recommendedName>
        <fullName evidence="2">Phosphotyrosine protein phosphatase I domain-containing protein</fullName>
    </recommendedName>
</protein>
<feature type="transmembrane region" description="Helical" evidence="1">
    <location>
        <begin position="75"/>
        <end position="94"/>
    </location>
</feature>
<dbReference type="GO" id="GO:0004725">
    <property type="term" value="F:protein tyrosine phosphatase activity"/>
    <property type="evidence" value="ECO:0007669"/>
    <property type="project" value="TreeGrafter"/>
</dbReference>
<reference evidence="3 4" key="1">
    <citation type="submission" date="2015-11" db="EMBL/GenBank/DDBJ databases">
        <title>Genome-wide analysis reveals the secondary metabolome in Streptomyces kanasensis ZX01.</title>
        <authorList>
            <person name="Zhang G."/>
            <person name="Han L."/>
            <person name="Feng J."/>
            <person name="Zhang X."/>
        </authorList>
    </citation>
    <scope>NUCLEOTIDE SEQUENCE [LARGE SCALE GENOMIC DNA]</scope>
    <source>
        <strain evidence="3 4">ZX01</strain>
    </source>
</reference>
<dbReference type="InterPro" id="IPR050438">
    <property type="entry name" value="LMW_PTPase"/>
</dbReference>
<name>A0A117IXK7_9ACTN</name>
<dbReference type="EMBL" id="LNSV01000001">
    <property type="protein sequence ID" value="KUH40715.1"/>
    <property type="molecule type" value="Genomic_DNA"/>
</dbReference>
<feature type="transmembrane region" description="Helical" evidence="1">
    <location>
        <begin position="38"/>
        <end position="63"/>
    </location>
</feature>
<evidence type="ECO:0000259" key="2">
    <source>
        <dbReference type="SMART" id="SM00226"/>
    </source>
</evidence>
<feature type="transmembrane region" description="Helical" evidence="1">
    <location>
        <begin position="100"/>
        <end position="121"/>
    </location>
</feature>
<dbReference type="InterPro" id="IPR023485">
    <property type="entry name" value="Ptyr_pPase"/>
</dbReference>
<dbReference type="Gene3D" id="3.40.50.2300">
    <property type="match status" value="1"/>
</dbReference>
<keyword evidence="1" id="KW-0812">Transmembrane</keyword>